<dbReference type="AlphaFoldDB" id="A0A6B9G3Z0"/>
<protein>
    <submittedName>
        <fullName evidence="2">Uncharacterized protein</fullName>
    </submittedName>
</protein>
<reference evidence="2 3" key="1">
    <citation type="submission" date="2017-11" db="EMBL/GenBank/DDBJ databases">
        <title>Genome sequence of Pantoea cypripedii NE1.</title>
        <authorList>
            <person name="Nascimento F.X."/>
        </authorList>
    </citation>
    <scope>NUCLEOTIDE SEQUENCE [LARGE SCALE GENOMIC DNA]</scope>
    <source>
        <strain evidence="2 3">NE1</strain>
        <plasmid evidence="3">pne1b</plasmid>
    </source>
</reference>
<dbReference type="RefSeq" id="WP_208718111.1">
    <property type="nucleotide sequence ID" value="NZ_CP024770.1"/>
</dbReference>
<evidence type="ECO:0000313" key="3">
    <source>
        <dbReference type="Proteomes" id="UP000502005"/>
    </source>
</evidence>
<organism evidence="2 3">
    <name type="scientific">Pantoea cypripedii</name>
    <name type="common">Pectobacterium cypripedii</name>
    <name type="synonym">Erwinia cypripedii</name>
    <dbReference type="NCBI Taxonomy" id="55209"/>
    <lineage>
        <taxon>Bacteria</taxon>
        <taxon>Pseudomonadati</taxon>
        <taxon>Pseudomonadota</taxon>
        <taxon>Gammaproteobacteria</taxon>
        <taxon>Enterobacterales</taxon>
        <taxon>Erwiniaceae</taxon>
        <taxon>Pantoea</taxon>
    </lineage>
</organism>
<dbReference type="Proteomes" id="UP000502005">
    <property type="component" value="Plasmid pNE1B"/>
</dbReference>
<geneLocation type="plasmid" evidence="3">
    <name>pne1b</name>
</geneLocation>
<keyword evidence="2" id="KW-0614">Plasmid</keyword>
<feature type="coiled-coil region" evidence="1">
    <location>
        <begin position="182"/>
        <end position="209"/>
    </location>
</feature>
<gene>
    <name evidence="2" type="ORF">CUN67_24800</name>
</gene>
<proteinExistence type="predicted"/>
<evidence type="ECO:0000256" key="1">
    <source>
        <dbReference type="SAM" id="Coils"/>
    </source>
</evidence>
<name>A0A6B9G3Z0_PANCY</name>
<keyword evidence="1" id="KW-0175">Coiled coil</keyword>
<evidence type="ECO:0000313" key="2">
    <source>
        <dbReference type="EMBL" id="QGY32214.1"/>
    </source>
</evidence>
<sequence>MVYTVITTLNHYEAYVLMSLSAVFPFSNIGHKKEVNATEISSIPEFVININNTNNKLSSNKGVWRHFFNDFLWLPKSIVSTTRKLWHETRVAIKNSTIEMLKESADAEIKKLEGCLGDAKAKLVLKIGSLLGPKGVGHDCVEEIVEAFLRRERERCYSQFLKGEITDRKMRNRQNHDDELKISDLEIQLDESEGKCEKYSKELNFHIEKIGSELSDKISEILVFFLKKIAEINSSVVLAGTSWSTLTSGISGIQTTLALQARLVFKNYVFFDLVLNDKPPVLSTDVCFSVGAGPRIGWGALEDVGIQKEDANFSVSCKLSATDRIIISFTFERKADGYELNIDKGCTVTREQLFRYTPLCSLSSHQHGIQFSTNYGLSCGKEIYSLNKDKLSLLLNLLLSGSAATVAGMMNFFLLLPDPARLAASMALGDFTGALVANRLFPASESVPAAIEVNCPGLAVGKFASAGLGYAASARLLGKVKLD</sequence>
<dbReference type="EMBL" id="CP024770">
    <property type="protein sequence ID" value="QGY32214.1"/>
    <property type="molecule type" value="Genomic_DNA"/>
</dbReference>
<accession>A0A6B9G3Z0</accession>